<evidence type="ECO:0000313" key="12">
    <source>
        <dbReference type="Proteomes" id="UP000185680"/>
    </source>
</evidence>
<dbReference type="KEGG" id="hyl:LPB072_04630"/>
<evidence type="ECO:0000313" key="9">
    <source>
        <dbReference type="EMBL" id="AOW12243.1"/>
    </source>
</evidence>
<keyword evidence="3 5" id="KW-1005">Bacterial flagellum biogenesis</keyword>
<dbReference type="EMBL" id="LVWD01000026">
    <property type="protein sequence ID" value="OAD41189.1"/>
    <property type="molecule type" value="Genomic_DNA"/>
</dbReference>
<evidence type="ECO:0000256" key="5">
    <source>
        <dbReference type="RuleBase" id="RU362076"/>
    </source>
</evidence>
<dbReference type="InterPro" id="IPR025963">
    <property type="entry name" value="FLgD_Tudor"/>
</dbReference>
<dbReference type="InterPro" id="IPR005648">
    <property type="entry name" value="FlgD"/>
</dbReference>
<gene>
    <name evidence="9" type="ORF">LPB072_04630</name>
    <name evidence="10" type="ORF">LPB72_14880</name>
</gene>
<protein>
    <recommendedName>
        <fullName evidence="2 5">Basal-body rod modification protein FlgD</fullName>
    </recommendedName>
</protein>
<dbReference type="STRING" id="1763535.LPB072_04630"/>
<dbReference type="Pfam" id="PF03963">
    <property type="entry name" value="FlgD"/>
    <property type="match status" value="1"/>
</dbReference>
<dbReference type="Pfam" id="PF13861">
    <property type="entry name" value="FLgD_tudor"/>
    <property type="match status" value="1"/>
</dbReference>
<organism evidence="9 12">
    <name type="scientific">Hydrogenophaga crassostreae</name>
    <dbReference type="NCBI Taxonomy" id="1763535"/>
    <lineage>
        <taxon>Bacteria</taxon>
        <taxon>Pseudomonadati</taxon>
        <taxon>Pseudomonadota</taxon>
        <taxon>Betaproteobacteria</taxon>
        <taxon>Burkholderiales</taxon>
        <taxon>Comamonadaceae</taxon>
        <taxon>Hydrogenophaga</taxon>
    </lineage>
</organism>
<reference evidence="10 11" key="1">
    <citation type="submission" date="2016-02" db="EMBL/GenBank/DDBJ databases">
        <title>Draft genome sequence of Hydrogenophaga sp. LPB0072.</title>
        <authorList>
            <person name="Shin S.-K."/>
            <person name="Yi H."/>
        </authorList>
    </citation>
    <scope>NUCLEOTIDE SEQUENCE [LARGE SCALE GENOMIC DNA]</scope>
    <source>
        <strain evidence="10 11">LPB0072</strain>
    </source>
</reference>
<feature type="domain" description="FlgD/Vpr Ig-like" evidence="7">
    <location>
        <begin position="106"/>
        <end position="175"/>
    </location>
</feature>
<comment type="similarity">
    <text evidence="1 5">Belongs to the FlgD family.</text>
</comment>
<dbReference type="RefSeq" id="WP_066092223.1">
    <property type="nucleotide sequence ID" value="NZ_CP017476.1"/>
</dbReference>
<accession>A0A162SWL7</accession>
<dbReference type="Proteomes" id="UP000185657">
    <property type="component" value="Unassembled WGS sequence"/>
</dbReference>
<evidence type="ECO:0000256" key="1">
    <source>
        <dbReference type="ARBA" id="ARBA00010577"/>
    </source>
</evidence>
<evidence type="ECO:0000256" key="4">
    <source>
        <dbReference type="ARBA" id="ARBA00024746"/>
    </source>
</evidence>
<proteinExistence type="inferred from homology"/>
<dbReference type="EMBL" id="CP017476">
    <property type="protein sequence ID" value="AOW12243.1"/>
    <property type="molecule type" value="Genomic_DNA"/>
</dbReference>
<dbReference type="OrthoDB" id="9785233at2"/>
<name>A0A162SWL7_9BURK</name>
<evidence type="ECO:0000259" key="8">
    <source>
        <dbReference type="Pfam" id="PF13861"/>
    </source>
</evidence>
<dbReference type="AlphaFoldDB" id="A0A162SWL7"/>
<evidence type="ECO:0000256" key="3">
    <source>
        <dbReference type="ARBA" id="ARBA00022795"/>
    </source>
</evidence>
<dbReference type="GO" id="GO:0044781">
    <property type="term" value="P:bacterial-type flagellum organization"/>
    <property type="evidence" value="ECO:0007669"/>
    <property type="project" value="UniProtKB-UniRule"/>
</dbReference>
<evidence type="ECO:0000259" key="7">
    <source>
        <dbReference type="Pfam" id="PF13860"/>
    </source>
</evidence>
<keyword evidence="11" id="KW-1185">Reference proteome</keyword>
<sequence>MLTPAIDLSNLGTTVGSTTSTNSNNATDPQASQDRFLKLLVAQINNQDPLNPMDNAQMTTQMAQINTVSGIQELNATLKGMADQMSATQTLQGASLIGREALIDGKELSFEGNVGKGALSLPSSASKVYVDIIGVNGAVLDTVDMGARSAGQHGFEWNTGAINPASIGSFAVRASQGAEVISATPLSRVRVASVGMSNGAMNLQLANGRTVPYDQARAFM</sequence>
<dbReference type="Gene3D" id="2.60.40.4070">
    <property type="match status" value="1"/>
</dbReference>
<comment type="function">
    <text evidence="4 5">Required for flagellar hook formation. May act as a scaffolding protein.</text>
</comment>
<feature type="domain" description="FlgD Tudor-like" evidence="8">
    <location>
        <begin position="89"/>
        <end position="216"/>
    </location>
</feature>
<dbReference type="Proteomes" id="UP000185680">
    <property type="component" value="Chromosome"/>
</dbReference>
<evidence type="ECO:0000313" key="11">
    <source>
        <dbReference type="Proteomes" id="UP000185657"/>
    </source>
</evidence>
<evidence type="ECO:0000313" key="10">
    <source>
        <dbReference type="EMBL" id="OAD41189.1"/>
    </source>
</evidence>
<dbReference type="Pfam" id="PF13860">
    <property type="entry name" value="FlgD_ig"/>
    <property type="match status" value="1"/>
</dbReference>
<feature type="region of interest" description="Disordered" evidence="6">
    <location>
        <begin position="1"/>
        <end position="30"/>
    </location>
</feature>
<feature type="compositionally biased region" description="Low complexity" evidence="6">
    <location>
        <begin position="8"/>
        <end position="25"/>
    </location>
</feature>
<evidence type="ECO:0000256" key="2">
    <source>
        <dbReference type="ARBA" id="ARBA00016013"/>
    </source>
</evidence>
<dbReference type="Gene3D" id="2.30.30.910">
    <property type="match status" value="1"/>
</dbReference>
<evidence type="ECO:0000256" key="6">
    <source>
        <dbReference type="SAM" id="MobiDB-lite"/>
    </source>
</evidence>
<dbReference type="InterPro" id="IPR025965">
    <property type="entry name" value="FlgD/Vpr_Ig-like"/>
</dbReference>
<reference evidence="9 12" key="2">
    <citation type="submission" date="2016-10" db="EMBL/GenBank/DDBJ databases">
        <title>Hydorgenophaga sp. LPB0072 isolated from gastropod.</title>
        <authorList>
            <person name="Kim E."/>
            <person name="Yi H."/>
        </authorList>
    </citation>
    <scope>NUCLEOTIDE SEQUENCE [LARGE SCALE GENOMIC DNA]</scope>
    <source>
        <strain evidence="9 12">LPB0072</strain>
    </source>
</reference>